<dbReference type="Proteomes" id="UP000054166">
    <property type="component" value="Unassembled WGS sequence"/>
</dbReference>
<accession>A0A0C3FPA3</accession>
<dbReference type="InParanoid" id="A0A0C3FPA3"/>
<name>A0A0C3FPA3_PILCF</name>
<dbReference type="AlphaFoldDB" id="A0A0C3FPA3"/>
<feature type="compositionally biased region" description="Polar residues" evidence="1">
    <location>
        <begin position="22"/>
        <end position="33"/>
    </location>
</feature>
<dbReference type="HOGENOM" id="CLU_2606854_0_0_1"/>
<protein>
    <submittedName>
        <fullName evidence="2">Uncharacterized protein</fullName>
    </submittedName>
</protein>
<dbReference type="EMBL" id="KN832984">
    <property type="protein sequence ID" value="KIM85790.1"/>
    <property type="molecule type" value="Genomic_DNA"/>
</dbReference>
<organism evidence="2 3">
    <name type="scientific">Piloderma croceum (strain F 1598)</name>
    <dbReference type="NCBI Taxonomy" id="765440"/>
    <lineage>
        <taxon>Eukaryota</taxon>
        <taxon>Fungi</taxon>
        <taxon>Dikarya</taxon>
        <taxon>Basidiomycota</taxon>
        <taxon>Agaricomycotina</taxon>
        <taxon>Agaricomycetes</taxon>
        <taxon>Agaricomycetidae</taxon>
        <taxon>Atheliales</taxon>
        <taxon>Atheliaceae</taxon>
        <taxon>Piloderma</taxon>
    </lineage>
</organism>
<evidence type="ECO:0000256" key="1">
    <source>
        <dbReference type="SAM" id="MobiDB-lite"/>
    </source>
</evidence>
<sequence>MKTKFGMVPSHMRALKVISHSKPGTNRAAQTKQCSRESPKSPPKNLVGCTVGGCPSYPDIYSGWTEGFHPIQYYWRRQA</sequence>
<proteinExistence type="predicted"/>
<reference evidence="3" key="2">
    <citation type="submission" date="2015-01" db="EMBL/GenBank/DDBJ databases">
        <title>Evolutionary Origins and Diversification of the Mycorrhizal Mutualists.</title>
        <authorList>
            <consortium name="DOE Joint Genome Institute"/>
            <consortium name="Mycorrhizal Genomics Consortium"/>
            <person name="Kohler A."/>
            <person name="Kuo A."/>
            <person name="Nagy L.G."/>
            <person name="Floudas D."/>
            <person name="Copeland A."/>
            <person name="Barry K.W."/>
            <person name="Cichocki N."/>
            <person name="Veneault-Fourrey C."/>
            <person name="LaButti K."/>
            <person name="Lindquist E.A."/>
            <person name="Lipzen A."/>
            <person name="Lundell T."/>
            <person name="Morin E."/>
            <person name="Murat C."/>
            <person name="Riley R."/>
            <person name="Ohm R."/>
            <person name="Sun H."/>
            <person name="Tunlid A."/>
            <person name="Henrissat B."/>
            <person name="Grigoriev I.V."/>
            <person name="Hibbett D.S."/>
            <person name="Martin F."/>
        </authorList>
    </citation>
    <scope>NUCLEOTIDE SEQUENCE [LARGE SCALE GENOMIC DNA]</scope>
    <source>
        <strain evidence="3">F 1598</strain>
    </source>
</reference>
<keyword evidence="3" id="KW-1185">Reference proteome</keyword>
<evidence type="ECO:0000313" key="3">
    <source>
        <dbReference type="Proteomes" id="UP000054166"/>
    </source>
</evidence>
<evidence type="ECO:0000313" key="2">
    <source>
        <dbReference type="EMBL" id="KIM85790.1"/>
    </source>
</evidence>
<feature type="region of interest" description="Disordered" evidence="1">
    <location>
        <begin position="22"/>
        <end position="44"/>
    </location>
</feature>
<gene>
    <name evidence="2" type="ORF">PILCRDRAFT_816999</name>
</gene>
<reference evidence="2 3" key="1">
    <citation type="submission" date="2014-04" db="EMBL/GenBank/DDBJ databases">
        <authorList>
            <consortium name="DOE Joint Genome Institute"/>
            <person name="Kuo A."/>
            <person name="Tarkka M."/>
            <person name="Buscot F."/>
            <person name="Kohler A."/>
            <person name="Nagy L.G."/>
            <person name="Floudas D."/>
            <person name="Copeland A."/>
            <person name="Barry K.W."/>
            <person name="Cichocki N."/>
            <person name="Veneault-Fourrey C."/>
            <person name="LaButti K."/>
            <person name="Lindquist E.A."/>
            <person name="Lipzen A."/>
            <person name="Lundell T."/>
            <person name="Morin E."/>
            <person name="Murat C."/>
            <person name="Sun H."/>
            <person name="Tunlid A."/>
            <person name="Henrissat B."/>
            <person name="Grigoriev I.V."/>
            <person name="Hibbett D.S."/>
            <person name="Martin F."/>
            <person name="Nordberg H.P."/>
            <person name="Cantor M.N."/>
            <person name="Hua S.X."/>
        </authorList>
    </citation>
    <scope>NUCLEOTIDE SEQUENCE [LARGE SCALE GENOMIC DNA]</scope>
    <source>
        <strain evidence="2 3">F 1598</strain>
    </source>
</reference>